<proteinExistence type="predicted"/>
<organism evidence="4 5">
    <name type="scientific">Aureobasidium pullulans</name>
    <name type="common">Black yeast</name>
    <name type="synonym">Pullularia pullulans</name>
    <dbReference type="NCBI Taxonomy" id="5580"/>
    <lineage>
        <taxon>Eukaryota</taxon>
        <taxon>Fungi</taxon>
        <taxon>Dikarya</taxon>
        <taxon>Ascomycota</taxon>
        <taxon>Pezizomycotina</taxon>
        <taxon>Dothideomycetes</taxon>
        <taxon>Dothideomycetidae</taxon>
        <taxon>Dothideales</taxon>
        <taxon>Saccotheciaceae</taxon>
        <taxon>Aureobasidium</taxon>
    </lineage>
</organism>
<keyword evidence="1" id="KW-0862">Zinc</keyword>
<evidence type="ECO:0000256" key="1">
    <source>
        <dbReference type="PROSITE-ProRule" id="PRU00042"/>
    </source>
</evidence>
<accession>A0A4V4KIR9</accession>
<evidence type="ECO:0000256" key="2">
    <source>
        <dbReference type="SAM" id="MobiDB-lite"/>
    </source>
</evidence>
<sequence length="230" mass="25934">MTSKKRNNSPAKGPSSNKPKGINENMALQPVTPEPTDDPESHAGYFSGMSPRKAIEVATGRWYPGRGDVSGGSATVPKPTIKAVAKEPEPEHEKEEEDEEDEEEEEAHEPQICHWGACRQTYTGVDGAADLVVRTLLLLLIPISHPIFCMPTLTFYKNHISEDHVGHDDGYNPRCDFGSCGWTRKGRRDLLMAHVVRHIHDYKPLKCDQCDYSTKEARELVRHKKRRDHQ</sequence>
<keyword evidence="1" id="KW-0863">Zinc-finger</keyword>
<name>A0A4V4KIR9_AURPU</name>
<evidence type="ECO:0000313" key="5">
    <source>
        <dbReference type="Proteomes" id="UP000308005"/>
    </source>
</evidence>
<feature type="domain" description="C2H2-type" evidence="3">
    <location>
        <begin position="205"/>
        <end position="230"/>
    </location>
</feature>
<feature type="region of interest" description="Disordered" evidence="2">
    <location>
        <begin position="1"/>
        <end position="110"/>
    </location>
</feature>
<keyword evidence="1" id="KW-0479">Metal-binding</keyword>
<dbReference type="PROSITE" id="PS50157">
    <property type="entry name" value="ZINC_FINGER_C2H2_2"/>
    <property type="match status" value="1"/>
</dbReference>
<gene>
    <name evidence="4" type="ORF">D6C91_06490</name>
</gene>
<evidence type="ECO:0000313" key="4">
    <source>
        <dbReference type="EMBL" id="THZ16141.1"/>
    </source>
</evidence>
<feature type="compositionally biased region" description="Polar residues" evidence="2">
    <location>
        <begin position="8"/>
        <end position="18"/>
    </location>
</feature>
<dbReference type="AlphaFoldDB" id="A0A4V4KIR9"/>
<comment type="caution">
    <text evidence="4">The sequence shown here is derived from an EMBL/GenBank/DDBJ whole genome shotgun (WGS) entry which is preliminary data.</text>
</comment>
<dbReference type="Proteomes" id="UP000308005">
    <property type="component" value="Unassembled WGS sequence"/>
</dbReference>
<protein>
    <recommendedName>
        <fullName evidence="3">C2H2-type domain-containing protein</fullName>
    </recommendedName>
</protein>
<dbReference type="InterPro" id="IPR013087">
    <property type="entry name" value="Znf_C2H2_type"/>
</dbReference>
<dbReference type="GO" id="GO:0008270">
    <property type="term" value="F:zinc ion binding"/>
    <property type="evidence" value="ECO:0007669"/>
    <property type="project" value="UniProtKB-KW"/>
</dbReference>
<dbReference type="EMBL" id="QZBM01000332">
    <property type="protein sequence ID" value="THZ16141.1"/>
    <property type="molecule type" value="Genomic_DNA"/>
</dbReference>
<reference evidence="4 5" key="1">
    <citation type="submission" date="2018-10" db="EMBL/GenBank/DDBJ databases">
        <title>Fifty Aureobasidium pullulans genomes reveal a recombining polyextremotolerant generalist.</title>
        <authorList>
            <person name="Gostincar C."/>
            <person name="Turk M."/>
            <person name="Zajc J."/>
            <person name="Gunde-Cimerman N."/>
        </authorList>
    </citation>
    <scope>NUCLEOTIDE SEQUENCE [LARGE SCALE GENOMIC DNA]</scope>
    <source>
        <strain evidence="4 5">EXF-3863</strain>
    </source>
</reference>
<feature type="compositionally biased region" description="Basic and acidic residues" evidence="2">
    <location>
        <begin position="84"/>
        <end position="93"/>
    </location>
</feature>
<dbReference type="Gene3D" id="3.30.160.60">
    <property type="entry name" value="Classic Zinc Finger"/>
    <property type="match status" value="1"/>
</dbReference>
<feature type="compositionally biased region" description="Acidic residues" evidence="2">
    <location>
        <begin position="94"/>
        <end position="107"/>
    </location>
</feature>
<evidence type="ECO:0000259" key="3">
    <source>
        <dbReference type="PROSITE" id="PS50157"/>
    </source>
</evidence>